<dbReference type="Pfam" id="PF01804">
    <property type="entry name" value="Penicil_amidase"/>
    <property type="match status" value="3"/>
</dbReference>
<comment type="caution">
    <text evidence="2">The sequence shown here is derived from an EMBL/GenBank/DDBJ whole genome shotgun (WGS) entry which is preliminary data.</text>
</comment>
<dbReference type="GO" id="GO:0016811">
    <property type="term" value="F:hydrolase activity, acting on carbon-nitrogen (but not peptide) bonds, in linear amides"/>
    <property type="evidence" value="ECO:0007669"/>
    <property type="project" value="InterPro"/>
</dbReference>
<keyword evidence="3" id="KW-1185">Reference proteome</keyword>
<dbReference type="Proteomes" id="UP000051295">
    <property type="component" value="Unassembled WGS sequence"/>
</dbReference>
<organism evidence="2 3">
    <name type="scientific">Roseovarius atlanticus</name>
    <dbReference type="NCBI Taxonomy" id="1641875"/>
    <lineage>
        <taxon>Bacteria</taxon>
        <taxon>Pseudomonadati</taxon>
        <taxon>Pseudomonadota</taxon>
        <taxon>Alphaproteobacteria</taxon>
        <taxon>Rhodobacterales</taxon>
        <taxon>Roseobacteraceae</taxon>
        <taxon>Roseovarius</taxon>
    </lineage>
</organism>
<dbReference type="RefSeq" id="WP_057796578.1">
    <property type="nucleotide sequence ID" value="NZ_LAXJ01000028.1"/>
</dbReference>
<dbReference type="InterPro" id="IPR029055">
    <property type="entry name" value="Ntn_hydrolases_N"/>
</dbReference>
<proteinExistence type="inferred from homology"/>
<sequence>MRRLILISLYLFLSIFASGLFVWGAGYFLLNASVPDYEENFSVAGIEGPVNVLRDASAIPHISAGSAADSYFALGFVHAQDRLGQLLRARRTAQGLLPLEQIAELEPSTSDALEAYAAGVNAWLGLVSEGGRGRGAPELLIADERTIAAWRPVDSINVANAFLNDLRPDKLQNELSGFPDNQIPSDRPATPELFAASPRVKLTAWALPEDRTTTGAPMLAADISGPLSLPSEWYLADLQTPEGVAIGATMPGVPFIVVGHNERVAWAFRSFSPNEIEEPEVSKAAQTSDFLMMLDRLAKSAGVNYALNATMNKVPDGLEVLAVDRTTLAVWPESEVKRPGSFQDARLAVLDDRRPVFTVESAIAVQRDTVSAVARTLLPLMAKELWFVSSASDIKENKVGKLREEVLDELSQWNGEMGRYSLEPLVFWTWVRALQRRILQDEFPSATAVWTRPNPDFLSAVLSDRRGSAIWCDIRPSARIETCQDQARAALDDAIAKLVDRYGSDPSVWFWGAEHTLNMQWSPIQSNGIISDLLSLEAPYSGDPYTLIASDNDRPVASSVGTNFQAVMSFSDESLSYFITPAGQSGHPLSRFYDNLFPRWMQSKYLVMSTDLSLARGGAVGTSRLSPLSAYSRAVKQGRSR</sequence>
<dbReference type="InterPro" id="IPR002692">
    <property type="entry name" value="S45"/>
</dbReference>
<dbReference type="PIRSF" id="PIRSF001227">
    <property type="entry name" value="Pen_acylase"/>
    <property type="match status" value="1"/>
</dbReference>
<dbReference type="STRING" id="1641875.XM53_19935"/>
<gene>
    <name evidence="2" type="ORF">XM53_19935</name>
</gene>
<name>A0A0T5NNS2_9RHOB</name>
<reference evidence="2 3" key="1">
    <citation type="submission" date="2015-04" db="EMBL/GenBank/DDBJ databases">
        <title>The draft genome sequence of Roseovarius sp.R12b.</title>
        <authorList>
            <person name="Li G."/>
            <person name="Lai Q."/>
            <person name="Shao Z."/>
            <person name="Yan P."/>
        </authorList>
    </citation>
    <scope>NUCLEOTIDE SEQUENCE [LARGE SCALE GENOMIC DNA]</scope>
    <source>
        <strain evidence="2 3">R12B</strain>
    </source>
</reference>
<protein>
    <submittedName>
        <fullName evidence="2">Penicillin amidase</fullName>
    </submittedName>
</protein>
<dbReference type="PANTHER" id="PTHR34218">
    <property type="entry name" value="PEPTIDASE S45 PENICILLIN AMIDASE"/>
    <property type="match status" value="1"/>
</dbReference>
<dbReference type="Gene3D" id="3.60.20.10">
    <property type="entry name" value="Glutamine Phosphoribosylpyrophosphate, subunit 1, domain 1"/>
    <property type="match status" value="2"/>
</dbReference>
<dbReference type="InterPro" id="IPR043147">
    <property type="entry name" value="Penicillin_amidase_A-knob"/>
</dbReference>
<dbReference type="PANTHER" id="PTHR34218:SF4">
    <property type="entry name" value="ACYL-HOMOSERINE LACTONE ACYLASE QUIP"/>
    <property type="match status" value="1"/>
</dbReference>
<dbReference type="EMBL" id="LAXJ01000028">
    <property type="protein sequence ID" value="KRS10612.1"/>
    <property type="molecule type" value="Genomic_DNA"/>
</dbReference>
<dbReference type="AlphaFoldDB" id="A0A0T5NNS2"/>
<dbReference type="PATRIC" id="fig|1641875.4.peg.2532"/>
<dbReference type="GO" id="GO:0017000">
    <property type="term" value="P:antibiotic biosynthetic process"/>
    <property type="evidence" value="ECO:0007669"/>
    <property type="project" value="InterPro"/>
</dbReference>
<comment type="similarity">
    <text evidence="1">Belongs to the peptidase S45 family.</text>
</comment>
<dbReference type="Gene3D" id="1.10.439.10">
    <property type="entry name" value="Penicillin Amidohydrolase, domain 1"/>
    <property type="match status" value="2"/>
</dbReference>
<evidence type="ECO:0000313" key="2">
    <source>
        <dbReference type="EMBL" id="KRS10612.1"/>
    </source>
</evidence>
<accession>A0A0T5NNS2</accession>
<dbReference type="Gene3D" id="1.10.1400.10">
    <property type="match status" value="1"/>
</dbReference>
<dbReference type="InterPro" id="IPR014395">
    <property type="entry name" value="Pen/GL7ACA/AHL_acylase"/>
</dbReference>
<evidence type="ECO:0000313" key="3">
    <source>
        <dbReference type="Proteomes" id="UP000051295"/>
    </source>
</evidence>
<dbReference type="InterPro" id="IPR023343">
    <property type="entry name" value="Penicillin_amidase_dom1"/>
</dbReference>
<dbReference type="SUPFAM" id="SSF56235">
    <property type="entry name" value="N-terminal nucleophile aminohydrolases (Ntn hydrolases)"/>
    <property type="match status" value="2"/>
</dbReference>
<dbReference type="OrthoDB" id="9760084at2"/>
<evidence type="ECO:0000256" key="1">
    <source>
        <dbReference type="ARBA" id="ARBA00006586"/>
    </source>
</evidence>